<dbReference type="Proteomes" id="UP000199428">
    <property type="component" value="Unassembled WGS sequence"/>
</dbReference>
<keyword evidence="1" id="KW-0175">Coiled coil</keyword>
<reference evidence="2 3" key="1">
    <citation type="submission" date="2016-10" db="EMBL/GenBank/DDBJ databases">
        <authorList>
            <person name="de Groot N.N."/>
        </authorList>
    </citation>
    <scope>NUCLEOTIDE SEQUENCE [LARGE SCALE GENOMIC DNA]</scope>
    <source>
        <strain evidence="2 3">DSM 10317</strain>
    </source>
</reference>
<name>A0A1G5RYS2_PSEXY</name>
<dbReference type="RefSeq" id="WP_090162642.1">
    <property type="nucleotide sequence ID" value="NZ_FMWK01000007.1"/>
</dbReference>
<protein>
    <recommendedName>
        <fullName evidence="4">DUF4317 domain-containing protein</fullName>
    </recommendedName>
</protein>
<sequence>MNKKEINEIKRRFKKDSCNFDKMVGCYVDANKEMVLTFKETFLNLEDEEFHKYLEIANKSLSGTVGNNLLELPFDPDSEIEGSGHDLLMRLRETRLQDEKLLIEYYNRIIESYDFVGNYLILLYHDTYDIPMKTSDELTLDESEEVYDYIICAICPVALSKPGLGYREDENRIGARIRDWVVGPVDTAFTFPCFSERTTDLHACLAYTKNTKEPHVEFWENCIGCGTKKTSTQKKNAFNNILDQALGEETDETIETKLDIQQNLSDFITVETERLGQDEPIILEPQDVANILTDSGLSDIKVEKIQAKFENYFEEQLPLAEEILDEKALKNNELRVEKNVLKERVVDLTKQLKEATGVTEDGKPADIVVKVSEDKAATVTTAYVDGKKCVCVPIEPDEVLFLNGEQI</sequence>
<accession>A0A1G5RYS2</accession>
<gene>
    <name evidence="2" type="ORF">SAMN02910350_01636</name>
</gene>
<evidence type="ECO:0000256" key="1">
    <source>
        <dbReference type="SAM" id="Coils"/>
    </source>
</evidence>
<proteinExistence type="predicted"/>
<dbReference type="AlphaFoldDB" id="A0A1G5RYS2"/>
<evidence type="ECO:0000313" key="2">
    <source>
        <dbReference type="EMBL" id="SCZ79146.1"/>
    </source>
</evidence>
<dbReference type="Pfam" id="PF14199">
    <property type="entry name" value="DUF4317"/>
    <property type="match status" value="1"/>
</dbReference>
<organism evidence="2 3">
    <name type="scientific">Pseudobutyrivibrio xylanivorans</name>
    <dbReference type="NCBI Taxonomy" id="185007"/>
    <lineage>
        <taxon>Bacteria</taxon>
        <taxon>Bacillati</taxon>
        <taxon>Bacillota</taxon>
        <taxon>Clostridia</taxon>
        <taxon>Lachnospirales</taxon>
        <taxon>Lachnospiraceae</taxon>
        <taxon>Pseudobutyrivibrio</taxon>
    </lineage>
</organism>
<evidence type="ECO:0000313" key="3">
    <source>
        <dbReference type="Proteomes" id="UP000199428"/>
    </source>
</evidence>
<dbReference type="EMBL" id="FMWK01000007">
    <property type="protein sequence ID" value="SCZ79146.1"/>
    <property type="molecule type" value="Genomic_DNA"/>
</dbReference>
<feature type="coiled-coil region" evidence="1">
    <location>
        <begin position="324"/>
        <end position="358"/>
    </location>
</feature>
<dbReference type="InterPro" id="IPR025466">
    <property type="entry name" value="DUF4317"/>
</dbReference>
<evidence type="ECO:0008006" key="4">
    <source>
        <dbReference type="Google" id="ProtNLM"/>
    </source>
</evidence>